<dbReference type="Pfam" id="PF23524">
    <property type="entry name" value="MGAT4A_C"/>
    <property type="match status" value="1"/>
</dbReference>
<keyword evidence="2" id="KW-0328">Glycosyltransferase</keyword>
<gene>
    <name evidence="6" type="primary">MGAT4C</name>
    <name evidence="6" type="ORF">TNCT_610521</name>
</gene>
<evidence type="ECO:0000313" key="6">
    <source>
        <dbReference type="EMBL" id="GFQ97331.1"/>
    </source>
</evidence>
<dbReference type="InterPro" id="IPR056576">
    <property type="entry name" value="MGAT4_A/B/C_C"/>
</dbReference>
<evidence type="ECO:0000256" key="2">
    <source>
        <dbReference type="ARBA" id="ARBA00022676"/>
    </source>
</evidence>
<evidence type="ECO:0000256" key="3">
    <source>
        <dbReference type="ARBA" id="ARBA00022679"/>
    </source>
</evidence>
<evidence type="ECO:0000259" key="4">
    <source>
        <dbReference type="Pfam" id="PF04666"/>
    </source>
</evidence>
<keyword evidence="7" id="KW-1185">Reference proteome</keyword>
<evidence type="ECO:0000313" key="7">
    <source>
        <dbReference type="Proteomes" id="UP000887116"/>
    </source>
</evidence>
<feature type="domain" description="MGAT4 conserved region" evidence="4">
    <location>
        <begin position="126"/>
        <end position="375"/>
    </location>
</feature>
<organism evidence="6 7">
    <name type="scientific">Trichonephila clavata</name>
    <name type="common">Joro spider</name>
    <name type="synonym">Nephila clavata</name>
    <dbReference type="NCBI Taxonomy" id="2740835"/>
    <lineage>
        <taxon>Eukaryota</taxon>
        <taxon>Metazoa</taxon>
        <taxon>Ecdysozoa</taxon>
        <taxon>Arthropoda</taxon>
        <taxon>Chelicerata</taxon>
        <taxon>Arachnida</taxon>
        <taxon>Araneae</taxon>
        <taxon>Araneomorphae</taxon>
        <taxon>Entelegynae</taxon>
        <taxon>Araneoidea</taxon>
        <taxon>Nephilidae</taxon>
        <taxon>Trichonephila</taxon>
    </lineage>
</organism>
<reference evidence="6" key="1">
    <citation type="submission" date="2020-07" db="EMBL/GenBank/DDBJ databases">
        <title>Multicomponent nature underlies the extraordinary mechanical properties of spider dragline silk.</title>
        <authorList>
            <person name="Kono N."/>
            <person name="Nakamura H."/>
            <person name="Mori M."/>
            <person name="Yoshida Y."/>
            <person name="Ohtoshi R."/>
            <person name="Malay A.D."/>
            <person name="Moran D.A.P."/>
            <person name="Tomita M."/>
            <person name="Numata K."/>
            <person name="Arakawa K."/>
        </authorList>
    </citation>
    <scope>NUCLEOTIDE SEQUENCE</scope>
</reference>
<dbReference type="AlphaFoldDB" id="A0A8X6G6J1"/>
<feature type="domain" description="MGAT4 A/B/C C-terminal" evidence="5">
    <location>
        <begin position="389"/>
        <end position="519"/>
    </location>
</feature>
<comment type="pathway">
    <text evidence="1">Protein modification; protein glycosylation.</text>
</comment>
<proteinExistence type="predicted"/>
<dbReference type="PANTHER" id="PTHR12062">
    <property type="entry name" value="N-ACETYLGLUCOSAMINYLTRANSFERASE VI"/>
    <property type="match status" value="1"/>
</dbReference>
<dbReference type="Proteomes" id="UP000887116">
    <property type="component" value="Unassembled WGS sequence"/>
</dbReference>
<evidence type="ECO:0000259" key="5">
    <source>
        <dbReference type="Pfam" id="PF23524"/>
    </source>
</evidence>
<dbReference type="OrthoDB" id="2016523at2759"/>
<evidence type="ECO:0000256" key="1">
    <source>
        <dbReference type="ARBA" id="ARBA00004922"/>
    </source>
</evidence>
<keyword evidence="3" id="KW-0808">Transferase</keyword>
<sequence>MYQMNLQEVPVTITKRTVLSFISKLYDPLGLLQLIIIKAKRMIKKIWLLKIDWDQNLPRQEIENFQTYVAELHQLKDLKIPRCILLKDSVAVQLIGFADTSAQAYGACLYAMENSSNKISVFPVTAHMESIRLYGKATSPRTYLSIGIPTTVRKKANYLHRTLQSVIESMSESERSNVTILVLFVDMDAEVRQQRAKETALKFANSIESGLLQLYQVLPELYPRVNITRRTFNDSVDRIKWRSKQVLDFAFLLIYSRHLSDYFLILEDDVITSPQFVTNIQKFVEDRRHEDWISLTFSSFFIIGRLFRNRDLDKLKDFLVLFHLEKPVDLLIMQFLDLLVPSKATVTRRVPGLFQHIGVFSSLDGKVQKAKDRSFTGYSRVYHFQNPAADLVTTLGVYKKHYPELCYDDSNRFFWGSSPKRNDTFDIILHKPAKVKRIFVNSGSTSHRDDVIKYAQLLVASRFLKMATDKRAECDKFLPIAIFEKGKVDVSSSEAFKSEIQCLRIEFIKRHSNWVLINEVSIDSDQN</sequence>
<dbReference type="InterPro" id="IPR057279">
    <property type="entry name" value="MGAT4"/>
</dbReference>
<dbReference type="PANTHER" id="PTHR12062:SF33">
    <property type="entry name" value="ALPHA-1,6-MANNOSYL-GLYCOPROTEIN 4-BETA-N-ACETYLGLUCOSAMINYLTRANSFERASE-LIKE"/>
    <property type="match status" value="1"/>
</dbReference>
<dbReference type="GO" id="GO:0008375">
    <property type="term" value="F:acetylglucosaminyltransferase activity"/>
    <property type="evidence" value="ECO:0007669"/>
    <property type="project" value="TreeGrafter"/>
</dbReference>
<accession>A0A8X6G6J1</accession>
<name>A0A8X6G6J1_TRICU</name>
<dbReference type="EMBL" id="BMAO01034541">
    <property type="protein sequence ID" value="GFQ97331.1"/>
    <property type="molecule type" value="Genomic_DNA"/>
</dbReference>
<dbReference type="Pfam" id="PF04666">
    <property type="entry name" value="MGAT4_cons"/>
    <property type="match status" value="1"/>
</dbReference>
<protein>
    <submittedName>
        <fullName evidence="6">Alpha-1,3-mannosyl-glycoprotein 4-beta-N-acetylglucosaminyltransferase C</fullName>
    </submittedName>
</protein>
<dbReference type="InterPro" id="IPR006759">
    <property type="entry name" value="Glyco_transf_54"/>
</dbReference>
<comment type="caution">
    <text evidence="6">The sequence shown here is derived from an EMBL/GenBank/DDBJ whole genome shotgun (WGS) entry which is preliminary data.</text>
</comment>
<dbReference type="GO" id="GO:0006487">
    <property type="term" value="P:protein N-linked glycosylation"/>
    <property type="evidence" value="ECO:0007669"/>
    <property type="project" value="TreeGrafter"/>
</dbReference>